<evidence type="ECO:0000256" key="5">
    <source>
        <dbReference type="ARBA" id="ARBA00022692"/>
    </source>
</evidence>
<dbReference type="OrthoDB" id="9814523at2"/>
<feature type="transmembrane region" description="Helical" evidence="10">
    <location>
        <begin position="265"/>
        <end position="283"/>
    </location>
</feature>
<feature type="transmembrane region" description="Helical" evidence="10">
    <location>
        <begin position="430"/>
        <end position="448"/>
    </location>
</feature>
<feature type="transmembrane region" description="Helical" evidence="10">
    <location>
        <begin position="152"/>
        <end position="171"/>
    </location>
</feature>
<reference evidence="11 12" key="1">
    <citation type="submission" date="2018-01" db="EMBL/GenBank/DDBJ databases">
        <title>Deinococcus koreensis sp. nov., a radiation-resistant bacterium isolated from river water.</title>
        <authorList>
            <person name="Choi A."/>
        </authorList>
    </citation>
    <scope>NUCLEOTIDE SEQUENCE [LARGE SCALE GENOMIC DNA]</scope>
    <source>
        <strain evidence="11 12">SJW1-2</strain>
    </source>
</reference>
<organism evidence="11 12">
    <name type="scientific">Deinococcus koreensis</name>
    <dbReference type="NCBI Taxonomy" id="2054903"/>
    <lineage>
        <taxon>Bacteria</taxon>
        <taxon>Thermotogati</taxon>
        <taxon>Deinococcota</taxon>
        <taxon>Deinococci</taxon>
        <taxon>Deinococcales</taxon>
        <taxon>Deinococcaceae</taxon>
        <taxon>Deinococcus</taxon>
    </lineage>
</organism>
<dbReference type="PANTHER" id="PTHR48086:SF6">
    <property type="entry name" value="CATION_ACETATE SYMPORTER ACTP"/>
    <property type="match status" value="1"/>
</dbReference>
<evidence type="ECO:0000256" key="4">
    <source>
        <dbReference type="ARBA" id="ARBA00022475"/>
    </source>
</evidence>
<proteinExistence type="inferred from homology"/>
<evidence type="ECO:0000256" key="3">
    <source>
        <dbReference type="ARBA" id="ARBA00022448"/>
    </source>
</evidence>
<dbReference type="Proteomes" id="UP000236379">
    <property type="component" value="Unassembled WGS sequence"/>
</dbReference>
<evidence type="ECO:0000313" key="12">
    <source>
        <dbReference type="Proteomes" id="UP000236379"/>
    </source>
</evidence>
<dbReference type="PANTHER" id="PTHR48086">
    <property type="entry name" value="SODIUM/PROLINE SYMPORTER-RELATED"/>
    <property type="match status" value="1"/>
</dbReference>
<feature type="transmembrane region" description="Helical" evidence="10">
    <location>
        <begin position="71"/>
        <end position="92"/>
    </location>
</feature>
<dbReference type="NCBIfam" id="TIGR00813">
    <property type="entry name" value="sss"/>
    <property type="match status" value="1"/>
</dbReference>
<name>A0A2K3UVB2_9DEIO</name>
<evidence type="ECO:0000256" key="8">
    <source>
        <dbReference type="ARBA" id="ARBA00023136"/>
    </source>
</evidence>
<feature type="transmembrane region" description="Helical" evidence="10">
    <location>
        <begin position="479"/>
        <end position="498"/>
    </location>
</feature>
<keyword evidence="8 10" id="KW-0472">Membrane</keyword>
<dbReference type="PROSITE" id="PS50283">
    <property type="entry name" value="NA_SOLUT_SYMP_3"/>
    <property type="match status" value="1"/>
</dbReference>
<evidence type="ECO:0000256" key="9">
    <source>
        <dbReference type="RuleBase" id="RU362091"/>
    </source>
</evidence>
<comment type="subcellular location">
    <subcellularLocation>
        <location evidence="1">Cell membrane</location>
        <topology evidence="1">Multi-pass membrane protein</topology>
    </subcellularLocation>
</comment>
<feature type="transmembrane region" description="Helical" evidence="10">
    <location>
        <begin position="178"/>
        <end position="196"/>
    </location>
</feature>
<feature type="transmembrane region" description="Helical" evidence="10">
    <location>
        <begin position="113"/>
        <end position="140"/>
    </location>
</feature>
<evidence type="ECO:0000313" key="11">
    <source>
        <dbReference type="EMBL" id="PNY80473.1"/>
    </source>
</evidence>
<feature type="transmembrane region" description="Helical" evidence="10">
    <location>
        <begin position="231"/>
        <end position="253"/>
    </location>
</feature>
<evidence type="ECO:0000256" key="1">
    <source>
        <dbReference type="ARBA" id="ARBA00004651"/>
    </source>
</evidence>
<protein>
    <submittedName>
        <fullName evidence="11">Cation acetate symporter</fullName>
    </submittedName>
</protein>
<dbReference type="InterPro" id="IPR050277">
    <property type="entry name" value="Sodium:Solute_Symporter"/>
</dbReference>
<dbReference type="GO" id="GO:0015123">
    <property type="term" value="F:acetate transmembrane transporter activity"/>
    <property type="evidence" value="ECO:0007669"/>
    <property type="project" value="TreeGrafter"/>
</dbReference>
<evidence type="ECO:0000256" key="10">
    <source>
        <dbReference type="SAM" id="Phobius"/>
    </source>
</evidence>
<keyword evidence="5 10" id="KW-0812">Transmembrane</keyword>
<sequence length="531" mass="55679">MTLLLAAIIVAITLGITFWASRRNTSTADFYVAGGRISAGQNGVAIAGDYMSAASFLGITGLIALNGYDGFMYSVGWFIAYLTVLFIVAEPLRNLGKYTLADMLVYRLKDPKVRMYAAISTIVVSTFYMIAQVVGAGSLISLLSGGVLKANVAIPLVGVLMIIYVVVGGMLATTWVQIVKAVLLMFATILMTVLILNRFGWSFSNLLGQAEAKNGAEFLGAGVKYKNPIDLISLGLALVLGTAGLPHILVRFYTVPTAQDARKSVVWAMVLIGAFYVMTAFMGNAANVLVGKDVITAANAAGNMAAPLLAQALFGGAGTVGGEFGLAFVTAVAFATILAVVAGLTISASTSFTHDIYNGIFRGGQATDREEFRVARLATVGVGIVAIILGLMAQTQNVAFLVALAFAIAASSNLPVILFTLFWKRFNATGAVWGITGGILTCLLLIAVSPNVRGIDPPEKTTGRHLVQAPAIFPLENPGIVSIPAGFLFAVLGTMLGASRRNEGEDERAFEDMQFRAYTGAGADGSVAAHD</sequence>
<comment type="similarity">
    <text evidence="2 9">Belongs to the sodium:solute symporter (SSF) (TC 2.A.21) family.</text>
</comment>
<dbReference type="Gene3D" id="1.20.1730.10">
    <property type="entry name" value="Sodium/glucose cotransporter"/>
    <property type="match status" value="1"/>
</dbReference>
<dbReference type="InterPro" id="IPR038377">
    <property type="entry name" value="Na/Glc_symporter_sf"/>
</dbReference>
<dbReference type="RefSeq" id="WP_103310182.1">
    <property type="nucleotide sequence ID" value="NZ_PPPD01000001.1"/>
</dbReference>
<keyword evidence="12" id="KW-1185">Reference proteome</keyword>
<comment type="caution">
    <text evidence="11">The sequence shown here is derived from an EMBL/GenBank/DDBJ whole genome shotgun (WGS) entry which is preliminary data.</text>
</comment>
<feature type="transmembrane region" description="Helical" evidence="10">
    <location>
        <begin position="399"/>
        <end position="423"/>
    </location>
</feature>
<dbReference type="AlphaFoldDB" id="A0A2K3UVB2"/>
<feature type="transmembrane region" description="Helical" evidence="10">
    <location>
        <begin position="324"/>
        <end position="353"/>
    </location>
</feature>
<feature type="transmembrane region" description="Helical" evidence="10">
    <location>
        <begin position="374"/>
        <end position="393"/>
    </location>
</feature>
<evidence type="ECO:0000256" key="2">
    <source>
        <dbReference type="ARBA" id="ARBA00006434"/>
    </source>
</evidence>
<keyword evidence="4" id="KW-1003">Cell membrane</keyword>
<dbReference type="Pfam" id="PF00474">
    <property type="entry name" value="SSF"/>
    <property type="match status" value="1"/>
</dbReference>
<accession>A0A2K3UVB2</accession>
<evidence type="ECO:0000256" key="6">
    <source>
        <dbReference type="ARBA" id="ARBA00022847"/>
    </source>
</evidence>
<gene>
    <name evidence="11" type="ORF">CVO96_03010</name>
</gene>
<dbReference type="GO" id="GO:0005886">
    <property type="term" value="C:plasma membrane"/>
    <property type="evidence" value="ECO:0007669"/>
    <property type="project" value="UniProtKB-SubCell"/>
</dbReference>
<dbReference type="GO" id="GO:0006847">
    <property type="term" value="P:plasma membrane acetate transport"/>
    <property type="evidence" value="ECO:0007669"/>
    <property type="project" value="TreeGrafter"/>
</dbReference>
<keyword evidence="6" id="KW-0769">Symport</keyword>
<evidence type="ECO:0000256" key="7">
    <source>
        <dbReference type="ARBA" id="ARBA00022989"/>
    </source>
</evidence>
<dbReference type="InterPro" id="IPR001734">
    <property type="entry name" value="Na/solute_symporter"/>
</dbReference>
<keyword evidence="7 10" id="KW-1133">Transmembrane helix</keyword>
<dbReference type="GO" id="GO:0015293">
    <property type="term" value="F:symporter activity"/>
    <property type="evidence" value="ECO:0007669"/>
    <property type="project" value="UniProtKB-KW"/>
</dbReference>
<keyword evidence="3" id="KW-0813">Transport</keyword>
<dbReference type="EMBL" id="PPPD01000001">
    <property type="protein sequence ID" value="PNY80473.1"/>
    <property type="molecule type" value="Genomic_DNA"/>
</dbReference>
<dbReference type="CDD" id="cd11480">
    <property type="entry name" value="SLC5sbd_u4"/>
    <property type="match status" value="1"/>
</dbReference>